<keyword evidence="4 14" id="KW-1134">Transmembrane beta strand</keyword>
<evidence type="ECO:0000256" key="13">
    <source>
        <dbReference type="ARBA" id="ARBA00023237"/>
    </source>
</evidence>
<feature type="domain" description="TonB-dependent receptor-like beta-barrel" evidence="17">
    <location>
        <begin position="293"/>
        <end position="729"/>
    </location>
</feature>
<protein>
    <submittedName>
        <fullName evidence="19">TonB-dependent siderophore receptor</fullName>
    </submittedName>
</protein>
<dbReference type="Gene3D" id="2.170.130.10">
    <property type="entry name" value="TonB-dependent receptor, plug domain"/>
    <property type="match status" value="1"/>
</dbReference>
<dbReference type="InterPro" id="IPR012910">
    <property type="entry name" value="Plug_dom"/>
</dbReference>
<comment type="similarity">
    <text evidence="2 14 15">Belongs to the TonB-dependent receptor family.</text>
</comment>
<dbReference type="EMBL" id="CP001999">
    <property type="protein sequence ID" value="ADG92235.1"/>
    <property type="molecule type" value="Genomic_DNA"/>
</dbReference>
<dbReference type="GO" id="GO:0015344">
    <property type="term" value="F:siderophore uptake transmembrane transporter activity"/>
    <property type="evidence" value="ECO:0007669"/>
    <property type="project" value="TreeGrafter"/>
</dbReference>
<dbReference type="FunFam" id="2.170.130.10:FF:000001">
    <property type="entry name" value="Catecholate siderophore TonB-dependent receptor"/>
    <property type="match status" value="1"/>
</dbReference>
<keyword evidence="5" id="KW-0410">Iron transport</keyword>
<dbReference type="SUPFAM" id="SSF56935">
    <property type="entry name" value="Porins"/>
    <property type="match status" value="1"/>
</dbReference>
<dbReference type="OrthoDB" id="9760333at2"/>
<keyword evidence="9" id="KW-0406">Ion transport</keyword>
<evidence type="ECO:0000259" key="18">
    <source>
        <dbReference type="Pfam" id="PF07715"/>
    </source>
</evidence>
<evidence type="ECO:0000256" key="2">
    <source>
        <dbReference type="ARBA" id="ARBA00009810"/>
    </source>
</evidence>
<dbReference type="InterPro" id="IPR000531">
    <property type="entry name" value="Beta-barrel_TonB"/>
</dbReference>
<gene>
    <name evidence="19" type="ordered locus">Arnit_0570</name>
</gene>
<evidence type="ECO:0000313" key="19">
    <source>
        <dbReference type="EMBL" id="ADG92235.1"/>
    </source>
</evidence>
<dbReference type="NCBIfam" id="TIGR01783">
    <property type="entry name" value="TonB-siderophor"/>
    <property type="match status" value="1"/>
</dbReference>
<feature type="signal peptide" evidence="16">
    <location>
        <begin position="1"/>
        <end position="22"/>
    </location>
</feature>
<evidence type="ECO:0000256" key="1">
    <source>
        <dbReference type="ARBA" id="ARBA00004571"/>
    </source>
</evidence>
<name>D5UZJ8_ARCNC</name>
<keyword evidence="10 15" id="KW-0798">TonB box</keyword>
<accession>D5UZJ8</accession>
<keyword evidence="20" id="KW-1185">Reference proteome</keyword>
<dbReference type="Pfam" id="PF07715">
    <property type="entry name" value="Plug"/>
    <property type="match status" value="1"/>
</dbReference>
<feature type="domain" description="TonB-dependent receptor plug" evidence="18">
    <location>
        <begin position="63"/>
        <end position="165"/>
    </location>
</feature>
<keyword evidence="13 14" id="KW-0998">Cell outer membrane</keyword>
<keyword evidence="6 14" id="KW-0812">Transmembrane</keyword>
<dbReference type="STRING" id="572480.Arnit_0570"/>
<dbReference type="Pfam" id="PF00593">
    <property type="entry name" value="TonB_dep_Rec_b-barrel"/>
    <property type="match status" value="1"/>
</dbReference>
<evidence type="ECO:0000256" key="14">
    <source>
        <dbReference type="PROSITE-ProRule" id="PRU01360"/>
    </source>
</evidence>
<dbReference type="RefSeq" id="WP_013134380.1">
    <property type="nucleotide sequence ID" value="NC_014166.1"/>
</dbReference>
<dbReference type="PANTHER" id="PTHR32552:SF68">
    <property type="entry name" value="FERRICHROME OUTER MEMBRANE TRANSPORTER_PHAGE RECEPTOR"/>
    <property type="match status" value="1"/>
</dbReference>
<evidence type="ECO:0000256" key="11">
    <source>
        <dbReference type="ARBA" id="ARBA00023136"/>
    </source>
</evidence>
<proteinExistence type="inferred from homology"/>
<dbReference type="HOGENOM" id="CLU_008287_9_0_7"/>
<dbReference type="GO" id="GO:0038023">
    <property type="term" value="F:signaling receptor activity"/>
    <property type="evidence" value="ECO:0007669"/>
    <property type="project" value="InterPro"/>
</dbReference>
<evidence type="ECO:0000256" key="4">
    <source>
        <dbReference type="ARBA" id="ARBA00022452"/>
    </source>
</evidence>
<keyword evidence="7 16" id="KW-0732">Signal</keyword>
<evidence type="ECO:0000259" key="17">
    <source>
        <dbReference type="Pfam" id="PF00593"/>
    </source>
</evidence>
<evidence type="ECO:0000313" key="20">
    <source>
        <dbReference type="Proteomes" id="UP000000939"/>
    </source>
</evidence>
<keyword evidence="3 14" id="KW-0813">Transport</keyword>
<evidence type="ECO:0000256" key="6">
    <source>
        <dbReference type="ARBA" id="ARBA00022692"/>
    </source>
</evidence>
<dbReference type="InterPro" id="IPR036942">
    <property type="entry name" value="Beta-barrel_TonB_sf"/>
</dbReference>
<feature type="chain" id="PRO_5003078195" evidence="16">
    <location>
        <begin position="23"/>
        <end position="759"/>
    </location>
</feature>
<dbReference type="eggNOG" id="COG4774">
    <property type="taxonomic scope" value="Bacteria"/>
</dbReference>
<dbReference type="GO" id="GO:0015891">
    <property type="term" value="P:siderophore transport"/>
    <property type="evidence" value="ECO:0007669"/>
    <property type="project" value="InterPro"/>
</dbReference>
<evidence type="ECO:0000256" key="12">
    <source>
        <dbReference type="ARBA" id="ARBA00023170"/>
    </source>
</evidence>
<dbReference type="InterPro" id="IPR037066">
    <property type="entry name" value="Plug_dom_sf"/>
</dbReference>
<dbReference type="PROSITE" id="PS52016">
    <property type="entry name" value="TONB_DEPENDENT_REC_3"/>
    <property type="match status" value="1"/>
</dbReference>
<dbReference type="InterPro" id="IPR010105">
    <property type="entry name" value="TonB_sidphr_rcpt"/>
</dbReference>
<evidence type="ECO:0000256" key="7">
    <source>
        <dbReference type="ARBA" id="ARBA00022729"/>
    </source>
</evidence>
<reference evidence="19 20" key="1">
    <citation type="journal article" date="2010" name="Stand. Genomic Sci.">
        <title>Complete genome sequence of Arcobacter nitrofigilis type strain (CI).</title>
        <authorList>
            <person name="Pati A."/>
            <person name="Gronow S."/>
            <person name="Lapidus A."/>
            <person name="Copeland A."/>
            <person name="Glavina Del Rio T."/>
            <person name="Nolan M."/>
            <person name="Lucas S."/>
            <person name="Tice H."/>
            <person name="Cheng J.F."/>
            <person name="Han C."/>
            <person name="Chertkov O."/>
            <person name="Bruce D."/>
            <person name="Tapia R."/>
            <person name="Goodwin L."/>
            <person name="Pitluck S."/>
            <person name="Liolios K."/>
            <person name="Ivanova N."/>
            <person name="Mavromatis K."/>
            <person name="Chen A."/>
            <person name="Palaniappan K."/>
            <person name="Land M."/>
            <person name="Hauser L."/>
            <person name="Chang Y.J."/>
            <person name="Jeffries C.D."/>
            <person name="Detter J.C."/>
            <person name="Rohde M."/>
            <person name="Goker M."/>
            <person name="Bristow J."/>
            <person name="Eisen J.A."/>
            <person name="Markowitz V."/>
            <person name="Hugenholtz P."/>
            <person name="Klenk H.P."/>
            <person name="Kyrpides N.C."/>
        </authorList>
    </citation>
    <scope>NUCLEOTIDE SEQUENCE [LARGE SCALE GENOMIC DNA]</scope>
    <source>
        <strain evidence="20">ATCC 33309 / DSM 7299 / CCUG 15893 / LMG 7604 / NCTC 12251 / CI</strain>
    </source>
</reference>
<evidence type="ECO:0000256" key="8">
    <source>
        <dbReference type="ARBA" id="ARBA00023004"/>
    </source>
</evidence>
<organism evidence="19 20">
    <name type="scientific">Arcobacter nitrofigilis (strain ATCC 33309 / DSM 7299 / CCUG 15893 / LMG 7604 / NCTC 12251 / CI)</name>
    <name type="common">Campylobacter nitrofigilis</name>
    <dbReference type="NCBI Taxonomy" id="572480"/>
    <lineage>
        <taxon>Bacteria</taxon>
        <taxon>Pseudomonadati</taxon>
        <taxon>Campylobacterota</taxon>
        <taxon>Epsilonproteobacteria</taxon>
        <taxon>Campylobacterales</taxon>
        <taxon>Arcobacteraceae</taxon>
        <taxon>Arcobacter</taxon>
    </lineage>
</organism>
<keyword evidence="8" id="KW-0408">Iron</keyword>
<evidence type="ECO:0000256" key="3">
    <source>
        <dbReference type="ARBA" id="ARBA00022448"/>
    </source>
</evidence>
<evidence type="ECO:0000256" key="16">
    <source>
        <dbReference type="SAM" id="SignalP"/>
    </source>
</evidence>
<comment type="subcellular location">
    <subcellularLocation>
        <location evidence="1 14">Cell outer membrane</location>
        <topology evidence="1 14">Multi-pass membrane protein</topology>
    </subcellularLocation>
</comment>
<dbReference type="AlphaFoldDB" id="D5UZJ8"/>
<evidence type="ECO:0000256" key="10">
    <source>
        <dbReference type="ARBA" id="ARBA00023077"/>
    </source>
</evidence>
<dbReference type="InterPro" id="IPR039426">
    <property type="entry name" value="TonB-dep_rcpt-like"/>
</dbReference>
<evidence type="ECO:0000256" key="15">
    <source>
        <dbReference type="RuleBase" id="RU003357"/>
    </source>
</evidence>
<dbReference type="Proteomes" id="UP000000939">
    <property type="component" value="Chromosome"/>
</dbReference>
<sequence length="759" mass="84405" precursor="true">MKLSNILCASLISVCTSSFLQAEDTSSDITQDVIGYQESAYGQLKGIVATKSSTGSKMDIDITEIPQSVSVITNDMMNTIGAQSIQNVTSYVSAVTQPYGENGDHRTNYGKLRGIGYLYKSTFLDGMKLLYAGHLIPNIDPYALERVEVLKGPASVLYGASAPGGLINMQSKTPIIEPLKEIGISYASNNNKSVFADISDVINEKTLFRLTGKYKEGDNELQDSTNKSYFFNPSLTYYIDDDSSIDVIASVAKDQIKGLGMSFSGAKSILNYHNSIADKAATIRAYLNSLSMSLTPAYDDNIRNSAATVNALNLPDDLLIGLKDKEIFEKNHKSISTVYKNNINDDLKFRSNIRVMKMDGKYNYSTPSATGLFPLLQSSSPDLTQFPLEYSEINSKLKTFATDNNLQYTAKTENAEYTSLIGIDFQYSDYDRTTTKPTQYTYDLTTRQPTSIPSASNAYTEDFNQKSFQTGLYAQSQIKTYNNFIISSSLRYDKLKQKKTDHLKNTKNSQKDNNLSGRFGLSYLFDNGITPYISYSTSFQSNIGSGFDGNTFDPSIGKQVEAGIKYKPNNLDALFTVAVFSLKEKDIVQSDPKHTGYSIQQGDAEVKGLEFNIIASPTENLNTVFSFSKMTGKEVNMANHAYEGRDLADIPDFSVRLWTDYTFPKTPIGDFKIGAGVKYIGKSKALSVDQFDLPSRPQKLYDVDEYTIVDALIGTKYNNWDISLNIYNLFDKEARLNNNSIQSAQTASRSFMFTTKYKF</sequence>
<dbReference type="Gene3D" id="2.40.170.20">
    <property type="entry name" value="TonB-dependent receptor, beta-barrel domain"/>
    <property type="match status" value="1"/>
</dbReference>
<keyword evidence="11 14" id="KW-0472">Membrane</keyword>
<dbReference type="CDD" id="cd01347">
    <property type="entry name" value="ligand_gated_channel"/>
    <property type="match status" value="1"/>
</dbReference>
<evidence type="ECO:0000256" key="9">
    <source>
        <dbReference type="ARBA" id="ARBA00023065"/>
    </source>
</evidence>
<dbReference type="GO" id="GO:0009279">
    <property type="term" value="C:cell outer membrane"/>
    <property type="evidence" value="ECO:0007669"/>
    <property type="project" value="UniProtKB-SubCell"/>
</dbReference>
<keyword evidence="12 19" id="KW-0675">Receptor</keyword>
<evidence type="ECO:0000256" key="5">
    <source>
        <dbReference type="ARBA" id="ARBA00022496"/>
    </source>
</evidence>
<dbReference type="PANTHER" id="PTHR32552">
    <property type="entry name" value="FERRICHROME IRON RECEPTOR-RELATED"/>
    <property type="match status" value="1"/>
</dbReference>
<dbReference type="KEGG" id="ant:Arnit_0570"/>